<protein>
    <submittedName>
        <fullName evidence="1">Uncharacterized protein</fullName>
    </submittedName>
</protein>
<proteinExistence type="predicted"/>
<dbReference type="Proteomes" id="UP000737018">
    <property type="component" value="Unassembled WGS sequence"/>
</dbReference>
<evidence type="ECO:0000313" key="1">
    <source>
        <dbReference type="EMBL" id="KAF3945888.1"/>
    </source>
</evidence>
<sequence length="113" mass="12438">DHEEIGERSARFDDRLGGVKERLHRIALVAAGERVGRVDIGVACDAKRRRVGLARDGRWSLLADLAHPHAGALLSALIFLELIIEEENEWAERKRELCLGIGNMSEESGMGPG</sequence>
<name>A0A8J4Q8V9_9ROSI</name>
<dbReference type="EMBL" id="JRKL02010732">
    <property type="protein sequence ID" value="KAF3945888.1"/>
    <property type="molecule type" value="Genomic_DNA"/>
</dbReference>
<comment type="caution">
    <text evidence="1">The sequence shown here is derived from an EMBL/GenBank/DDBJ whole genome shotgun (WGS) entry which is preliminary data.</text>
</comment>
<evidence type="ECO:0000313" key="2">
    <source>
        <dbReference type="Proteomes" id="UP000737018"/>
    </source>
</evidence>
<dbReference type="AlphaFoldDB" id="A0A8J4Q8V9"/>
<accession>A0A8J4Q8V9</accession>
<feature type="non-terminal residue" evidence="1">
    <location>
        <position position="1"/>
    </location>
</feature>
<organism evidence="1 2">
    <name type="scientific">Castanea mollissima</name>
    <name type="common">Chinese chestnut</name>
    <dbReference type="NCBI Taxonomy" id="60419"/>
    <lineage>
        <taxon>Eukaryota</taxon>
        <taxon>Viridiplantae</taxon>
        <taxon>Streptophyta</taxon>
        <taxon>Embryophyta</taxon>
        <taxon>Tracheophyta</taxon>
        <taxon>Spermatophyta</taxon>
        <taxon>Magnoliopsida</taxon>
        <taxon>eudicotyledons</taxon>
        <taxon>Gunneridae</taxon>
        <taxon>Pentapetalae</taxon>
        <taxon>rosids</taxon>
        <taxon>fabids</taxon>
        <taxon>Fagales</taxon>
        <taxon>Fagaceae</taxon>
        <taxon>Castanea</taxon>
    </lineage>
</organism>
<gene>
    <name evidence="1" type="ORF">CMV_027784</name>
</gene>
<keyword evidence="2" id="KW-1185">Reference proteome</keyword>
<reference evidence="1" key="1">
    <citation type="submission" date="2020-03" db="EMBL/GenBank/DDBJ databases">
        <title>Castanea mollissima Vanexum genome sequencing.</title>
        <authorList>
            <person name="Staton M."/>
        </authorList>
    </citation>
    <scope>NUCLEOTIDE SEQUENCE</scope>
    <source>
        <tissue evidence="1">Leaf</tissue>
    </source>
</reference>